<feature type="region of interest" description="Disordered" evidence="1">
    <location>
        <begin position="330"/>
        <end position="355"/>
    </location>
</feature>
<comment type="caution">
    <text evidence="3">The sequence shown here is derived from an EMBL/GenBank/DDBJ whole genome shotgun (WGS) entry which is preliminary data.</text>
</comment>
<name>A0AAV2IE25_LYMST</name>
<gene>
    <name evidence="3" type="ORF">GSLYS_00016656001</name>
</gene>
<accession>A0AAV2IE25</accession>
<evidence type="ECO:0000313" key="4">
    <source>
        <dbReference type="Proteomes" id="UP001497497"/>
    </source>
</evidence>
<feature type="signal peptide" evidence="2">
    <location>
        <begin position="1"/>
        <end position="18"/>
    </location>
</feature>
<organism evidence="3 4">
    <name type="scientific">Lymnaea stagnalis</name>
    <name type="common">Great pond snail</name>
    <name type="synonym">Helix stagnalis</name>
    <dbReference type="NCBI Taxonomy" id="6523"/>
    <lineage>
        <taxon>Eukaryota</taxon>
        <taxon>Metazoa</taxon>
        <taxon>Spiralia</taxon>
        <taxon>Lophotrochozoa</taxon>
        <taxon>Mollusca</taxon>
        <taxon>Gastropoda</taxon>
        <taxon>Heterobranchia</taxon>
        <taxon>Euthyneura</taxon>
        <taxon>Panpulmonata</taxon>
        <taxon>Hygrophila</taxon>
        <taxon>Lymnaeoidea</taxon>
        <taxon>Lymnaeidae</taxon>
        <taxon>Lymnaea</taxon>
    </lineage>
</organism>
<sequence length="777" mass="88107">MTNFVLVVFVYLFNRPIALYNYIIKFGTIGENDVVIFFEYYWIRNFMCNPFHVIFRKRILHLITARHKCLETAARTPREEQSYMQRKLNVYEARCLRDLEKFIKYIKSMPSREKTTLQSVRHCSKGGSECKTEFNVSRVYTIRSNRGQHSSEKEFITIRQFLEHALISKDFSKATAVAFQKKESLPADNSLIFAKNMPKTRAKSYAINDMNLTSLNSYATEGKKHVLERYPLRRPLEIPIIASSKFPGNSLIYTVLSLRFYMDLVLKINYLQSLAFTVKRCLRNNWNGLVAYKSLTESFASFLNDKKYNINCCKLVSEFFYAPPRDQSNNLKDNDKYKKRGPDRITTTAKGKERNTKSLNKRIKRLVLSFVFTSLAFTRYHGEFDIFYQSSVRHDSVSYRSGKCFDFGKASIAPVEEFYGKGKDTMFSSYWLPYSHNDPCFVYTLHAQTTNATQDDASATDSRQVQEEINVTVTEINATEESHLESGAIGPILDGIPRRAALPSQIDEGENQLEWVSLSRRPRSSTDSDRGSGTNAVHSSVEHDANIIVEDETDFGLHLWDNGASARNNTRQRTGQSAVGLPAANYGKENSQGITLPRRLSISTAVDRGNGTTTVESSGDHFANIVEEDETSFASEPYSINLWDNEASARINRSQRTGQSAGVLGAVSSRTENSQGAFSTFPLVTGDTLNPELHVDLNDAITLRVAGNAAEIFPLIDIDVNRRQDRVLMELISTSEKDEQSIGILDSTIIIRQQGDVHEMVNFEQEDIIIHPSQDEG</sequence>
<dbReference type="EMBL" id="CAXITT010000527">
    <property type="protein sequence ID" value="CAL1543122.1"/>
    <property type="molecule type" value="Genomic_DNA"/>
</dbReference>
<reference evidence="3 4" key="1">
    <citation type="submission" date="2024-04" db="EMBL/GenBank/DDBJ databases">
        <authorList>
            <consortium name="Genoscope - CEA"/>
            <person name="William W."/>
        </authorList>
    </citation>
    <scope>NUCLEOTIDE SEQUENCE [LARGE SCALE GENOMIC DNA]</scope>
</reference>
<dbReference type="AlphaFoldDB" id="A0AAV2IE25"/>
<proteinExistence type="predicted"/>
<dbReference type="Proteomes" id="UP001497497">
    <property type="component" value="Unassembled WGS sequence"/>
</dbReference>
<keyword evidence="2" id="KW-0732">Signal</keyword>
<feature type="region of interest" description="Disordered" evidence="1">
    <location>
        <begin position="513"/>
        <end position="539"/>
    </location>
</feature>
<feature type="compositionally biased region" description="Basic and acidic residues" evidence="1">
    <location>
        <begin position="332"/>
        <end position="343"/>
    </location>
</feature>
<protein>
    <submittedName>
        <fullName evidence="3">Uncharacterized protein</fullName>
    </submittedName>
</protein>
<evidence type="ECO:0000256" key="1">
    <source>
        <dbReference type="SAM" id="MobiDB-lite"/>
    </source>
</evidence>
<evidence type="ECO:0000313" key="3">
    <source>
        <dbReference type="EMBL" id="CAL1543122.1"/>
    </source>
</evidence>
<feature type="chain" id="PRO_5043808141" evidence="2">
    <location>
        <begin position="19"/>
        <end position="777"/>
    </location>
</feature>
<keyword evidence="4" id="KW-1185">Reference proteome</keyword>
<evidence type="ECO:0000256" key="2">
    <source>
        <dbReference type="SAM" id="SignalP"/>
    </source>
</evidence>